<protein>
    <submittedName>
        <fullName evidence="2">Polysaccharide pyruvyl transferase CsaB</fullName>
    </submittedName>
</protein>
<dbReference type="Pfam" id="PF04230">
    <property type="entry name" value="PS_pyruv_trans"/>
    <property type="match status" value="1"/>
</dbReference>
<keyword evidence="2" id="KW-0808">Transferase</keyword>
<proteinExistence type="predicted"/>
<dbReference type="GeneID" id="68616020"/>
<keyword evidence="3" id="KW-1185">Reference proteome</keyword>
<dbReference type="InterPro" id="IPR019896">
    <property type="entry name" value="Polysacch_pyruvyl_Trfase_CsaB"/>
</dbReference>
<dbReference type="EMBL" id="BAABKX010000008">
    <property type="protein sequence ID" value="GAA5050899.1"/>
    <property type="molecule type" value="Genomic_DNA"/>
</dbReference>
<evidence type="ECO:0000313" key="3">
    <source>
        <dbReference type="Proteomes" id="UP001501729"/>
    </source>
</evidence>
<dbReference type="PANTHER" id="PTHR36836">
    <property type="entry name" value="COLANIC ACID BIOSYNTHESIS PROTEIN WCAK"/>
    <property type="match status" value="1"/>
</dbReference>
<accession>A0AAV3UHX4</accession>
<sequence length="404" mass="44746">MGKKFVITGFYGAGNTGDEAILQSIINILRANHDNCEITALTYRPEETANKYGVNTIWRPNIGRESLNIDWKSMIVAVNDADAVIVGGGGLFQDNHSFLTVPRYLQTAFLAQMLNTPTIIFSIGAGPIKSRIVKKQIESVVGRSNNITTRDEYSKQVLQDAGVKSAIEISADPVFSLEKDESGHQIIDEIIDSDQSQCLGVSLRDYELEDDDKAEIASFLDTLSPDHEIVFIPFGEGGGGEATDYEVSKQVNSMMESDAHVIDEIYDPTVIMGMIDRMDFVIGMRLHSVIMAAAANKLVLGISYKPKVESVLKRLGYKQDMYLTIDAGITRADLSIAYDNILNNEKILQEYTAMSVNRFQERVQQSLVNIQHQETDIGEKITAGIEFLITTGALGTLELKRTRF</sequence>
<dbReference type="NCBIfam" id="TIGR03609">
    <property type="entry name" value="S_layer_CsaB"/>
    <property type="match status" value="1"/>
</dbReference>
<dbReference type="Proteomes" id="UP001501729">
    <property type="component" value="Unassembled WGS sequence"/>
</dbReference>
<dbReference type="InterPro" id="IPR007345">
    <property type="entry name" value="Polysacch_pyruvyl_Trfase"/>
</dbReference>
<dbReference type="GO" id="GO:0016740">
    <property type="term" value="F:transferase activity"/>
    <property type="evidence" value="ECO:0007669"/>
    <property type="project" value="UniProtKB-KW"/>
</dbReference>
<organism evidence="2 3">
    <name type="scientific">Haladaptatus pallidirubidus</name>
    <dbReference type="NCBI Taxonomy" id="1008152"/>
    <lineage>
        <taxon>Archaea</taxon>
        <taxon>Methanobacteriati</taxon>
        <taxon>Methanobacteriota</taxon>
        <taxon>Stenosarchaea group</taxon>
        <taxon>Halobacteria</taxon>
        <taxon>Halobacteriales</taxon>
        <taxon>Haladaptataceae</taxon>
        <taxon>Haladaptatus</taxon>
    </lineage>
</organism>
<evidence type="ECO:0000259" key="1">
    <source>
        <dbReference type="Pfam" id="PF04230"/>
    </source>
</evidence>
<name>A0AAV3UHX4_9EURY</name>
<evidence type="ECO:0000313" key="2">
    <source>
        <dbReference type="EMBL" id="GAA5050899.1"/>
    </source>
</evidence>
<dbReference type="RefSeq" id="WP_227777720.1">
    <property type="nucleotide sequence ID" value="NZ_BAABKX010000008.1"/>
</dbReference>
<dbReference type="PANTHER" id="PTHR36836:SF1">
    <property type="entry name" value="COLANIC ACID BIOSYNTHESIS PROTEIN WCAK"/>
    <property type="match status" value="1"/>
</dbReference>
<feature type="domain" description="Polysaccharide pyruvyl transferase" evidence="1">
    <location>
        <begin position="15"/>
        <end position="305"/>
    </location>
</feature>
<reference evidence="2 3" key="1">
    <citation type="journal article" date="2019" name="Int. J. Syst. Evol. Microbiol.">
        <title>The Global Catalogue of Microorganisms (GCM) 10K type strain sequencing project: providing services to taxonomists for standard genome sequencing and annotation.</title>
        <authorList>
            <consortium name="The Broad Institute Genomics Platform"/>
            <consortium name="The Broad Institute Genome Sequencing Center for Infectious Disease"/>
            <person name="Wu L."/>
            <person name="Ma J."/>
        </authorList>
    </citation>
    <scope>NUCLEOTIDE SEQUENCE [LARGE SCALE GENOMIC DNA]</scope>
    <source>
        <strain evidence="2 3">JCM 17504</strain>
    </source>
</reference>
<comment type="caution">
    <text evidence="2">The sequence shown here is derived from an EMBL/GenBank/DDBJ whole genome shotgun (WGS) entry which is preliminary data.</text>
</comment>
<dbReference type="AlphaFoldDB" id="A0AAV3UHX4"/>
<gene>
    <name evidence="2" type="primary">csaB</name>
    <name evidence="2" type="ORF">GCM10025751_25530</name>
</gene>